<reference evidence="10" key="1">
    <citation type="submission" date="2023-03" db="EMBL/GenBank/DDBJ databases">
        <title>Massive genome expansion in bonnet fungi (Mycena s.s.) driven by repeated elements and novel gene families across ecological guilds.</title>
        <authorList>
            <consortium name="Lawrence Berkeley National Laboratory"/>
            <person name="Harder C.B."/>
            <person name="Miyauchi S."/>
            <person name="Viragh M."/>
            <person name="Kuo A."/>
            <person name="Thoen E."/>
            <person name="Andreopoulos B."/>
            <person name="Lu D."/>
            <person name="Skrede I."/>
            <person name="Drula E."/>
            <person name="Henrissat B."/>
            <person name="Morin E."/>
            <person name="Kohler A."/>
            <person name="Barry K."/>
            <person name="LaButti K."/>
            <person name="Morin E."/>
            <person name="Salamov A."/>
            <person name="Lipzen A."/>
            <person name="Mereny Z."/>
            <person name="Hegedus B."/>
            <person name="Baldrian P."/>
            <person name="Stursova M."/>
            <person name="Weitz H."/>
            <person name="Taylor A."/>
            <person name="Grigoriev I.V."/>
            <person name="Nagy L.G."/>
            <person name="Martin F."/>
            <person name="Kauserud H."/>
        </authorList>
    </citation>
    <scope>NUCLEOTIDE SEQUENCE</scope>
    <source>
        <strain evidence="10">CBHHK182m</strain>
    </source>
</reference>
<dbReference type="Proteomes" id="UP001215598">
    <property type="component" value="Unassembled WGS sequence"/>
</dbReference>
<dbReference type="PANTHER" id="PTHR46028">
    <property type="entry name" value="KYNURENINE 3-MONOOXYGENASE"/>
    <property type="match status" value="1"/>
</dbReference>
<dbReference type="GO" id="GO:0071949">
    <property type="term" value="F:FAD binding"/>
    <property type="evidence" value="ECO:0007669"/>
    <property type="project" value="InterPro"/>
</dbReference>
<keyword evidence="5" id="KW-0560">Oxidoreductase</keyword>
<keyword evidence="11" id="KW-1185">Reference proteome</keyword>
<accession>A0AAD7J598</accession>
<dbReference type="Gene3D" id="3.50.50.60">
    <property type="entry name" value="FAD/NAD(P)-binding domain"/>
    <property type="match status" value="3"/>
</dbReference>
<keyword evidence="4" id="KW-0521">NADP</keyword>
<dbReference type="PANTHER" id="PTHR46028:SF2">
    <property type="entry name" value="KYNURENINE 3-MONOOXYGENASE"/>
    <property type="match status" value="1"/>
</dbReference>
<evidence type="ECO:0000256" key="4">
    <source>
        <dbReference type="ARBA" id="ARBA00022857"/>
    </source>
</evidence>
<dbReference type="InterPro" id="IPR002938">
    <property type="entry name" value="FAD-bd"/>
</dbReference>
<dbReference type="Pfam" id="PF01266">
    <property type="entry name" value="DAO"/>
    <property type="match status" value="1"/>
</dbReference>
<feature type="transmembrane region" description="Helical" evidence="7">
    <location>
        <begin position="381"/>
        <end position="402"/>
    </location>
</feature>
<dbReference type="InterPro" id="IPR036188">
    <property type="entry name" value="FAD/NAD-bd_sf"/>
</dbReference>
<dbReference type="GO" id="GO:0004502">
    <property type="term" value="F:kynurenine 3-monooxygenase activity"/>
    <property type="evidence" value="ECO:0007669"/>
    <property type="project" value="TreeGrafter"/>
</dbReference>
<protein>
    <submittedName>
        <fullName evidence="10">FAD/NAD-binding domain-containing protein</fullName>
    </submittedName>
</protein>
<comment type="cofactor">
    <cofactor evidence="1">
        <name>FAD</name>
        <dbReference type="ChEBI" id="CHEBI:57692"/>
    </cofactor>
</comment>
<dbReference type="InterPro" id="IPR006076">
    <property type="entry name" value="FAD-dep_OxRdtase"/>
</dbReference>
<evidence type="ECO:0000256" key="1">
    <source>
        <dbReference type="ARBA" id="ARBA00001974"/>
    </source>
</evidence>
<keyword evidence="7" id="KW-1133">Transmembrane helix</keyword>
<evidence type="ECO:0000256" key="2">
    <source>
        <dbReference type="ARBA" id="ARBA00022630"/>
    </source>
</evidence>
<evidence type="ECO:0000256" key="3">
    <source>
        <dbReference type="ARBA" id="ARBA00022827"/>
    </source>
</evidence>
<feature type="domain" description="FAD dependent oxidoreductase" evidence="8">
    <location>
        <begin position="9"/>
        <end position="45"/>
    </location>
</feature>
<gene>
    <name evidence="10" type="ORF">B0H16DRAFT_1536784</name>
</gene>
<evidence type="ECO:0000256" key="6">
    <source>
        <dbReference type="ARBA" id="ARBA00023033"/>
    </source>
</evidence>
<keyword evidence="2" id="KW-0285">Flavoprotein</keyword>
<evidence type="ECO:0000313" key="11">
    <source>
        <dbReference type="Proteomes" id="UP001215598"/>
    </source>
</evidence>
<comment type="caution">
    <text evidence="10">The sequence shown here is derived from an EMBL/GenBank/DDBJ whole genome shotgun (WGS) entry which is preliminary data.</text>
</comment>
<dbReference type="GO" id="GO:0005741">
    <property type="term" value="C:mitochondrial outer membrane"/>
    <property type="evidence" value="ECO:0007669"/>
    <property type="project" value="TreeGrafter"/>
</dbReference>
<dbReference type="Pfam" id="PF01494">
    <property type="entry name" value="FAD_binding_3"/>
    <property type="match status" value="1"/>
</dbReference>
<keyword evidence="6" id="KW-0503">Monooxygenase</keyword>
<dbReference type="GO" id="GO:0070189">
    <property type="term" value="P:kynurenine metabolic process"/>
    <property type="evidence" value="ECO:0007669"/>
    <property type="project" value="TreeGrafter"/>
</dbReference>
<sequence length="408" mass="45866">MNVQPAPRAIVVGAGPVGCLSAMALAKLGWHVTVYERRSDLRATSLQLLHSNTKSHPRQRSINLTLSSRGIAAVQAVDSSILDRLMSHAVPLQGRMVHCSDGTVARQQYDRAGHCLYSIERGLLNLLLLEAACFEFEEHFDLCIGADGSHSVIRRDLMQATQMEYSQHYLSHDYVEIRLPHGMDRSGNHTFLLDPDHLHVWPRGDFTMIFLPWFKSYFPDLCSLFDEKRLVQDFQNNPRSDAAHSMVPFYGQGLNCALEDVRVLSILLQREKDGHNPTVITRVLDEYSRTRHADLIAICDLAMESHLKLRHDVATWTYMIKAFIDNILYAISKTGSLVDLSQTISGPEVPSGWIPLYSMVSFRPDISYSAAKKKAEHQERLIDSIGLGLGALSIGYAAWFLFSFVNNA</sequence>
<keyword evidence="7" id="KW-0812">Transmembrane</keyword>
<proteinExistence type="predicted"/>
<dbReference type="PRINTS" id="PR00420">
    <property type="entry name" value="RNGMNOXGNASE"/>
</dbReference>
<feature type="domain" description="FAD-binding" evidence="9">
    <location>
        <begin position="241"/>
        <end position="293"/>
    </location>
</feature>
<evidence type="ECO:0000259" key="8">
    <source>
        <dbReference type="Pfam" id="PF01266"/>
    </source>
</evidence>
<organism evidence="10 11">
    <name type="scientific">Mycena metata</name>
    <dbReference type="NCBI Taxonomy" id="1033252"/>
    <lineage>
        <taxon>Eukaryota</taxon>
        <taxon>Fungi</taxon>
        <taxon>Dikarya</taxon>
        <taxon>Basidiomycota</taxon>
        <taxon>Agaricomycotina</taxon>
        <taxon>Agaricomycetes</taxon>
        <taxon>Agaricomycetidae</taxon>
        <taxon>Agaricales</taxon>
        <taxon>Marasmiineae</taxon>
        <taxon>Mycenaceae</taxon>
        <taxon>Mycena</taxon>
    </lineage>
</organism>
<dbReference type="EMBL" id="JARKIB010000044">
    <property type="protein sequence ID" value="KAJ7757477.1"/>
    <property type="molecule type" value="Genomic_DNA"/>
</dbReference>
<dbReference type="AlphaFoldDB" id="A0AAD7J598"/>
<evidence type="ECO:0000313" key="10">
    <source>
        <dbReference type="EMBL" id="KAJ7757477.1"/>
    </source>
</evidence>
<name>A0AAD7J598_9AGAR</name>
<evidence type="ECO:0000259" key="9">
    <source>
        <dbReference type="Pfam" id="PF01494"/>
    </source>
</evidence>
<keyword evidence="7" id="KW-0472">Membrane</keyword>
<keyword evidence="3" id="KW-0274">FAD</keyword>
<evidence type="ECO:0000256" key="7">
    <source>
        <dbReference type="SAM" id="Phobius"/>
    </source>
</evidence>
<dbReference type="SUPFAM" id="SSF51905">
    <property type="entry name" value="FAD/NAD(P)-binding domain"/>
    <property type="match status" value="1"/>
</dbReference>
<evidence type="ECO:0000256" key="5">
    <source>
        <dbReference type="ARBA" id="ARBA00023002"/>
    </source>
</evidence>